<dbReference type="InterPro" id="IPR022468">
    <property type="entry name" value="PhnX-like"/>
</dbReference>
<evidence type="ECO:0000313" key="3">
    <source>
        <dbReference type="Proteomes" id="UP000772196"/>
    </source>
</evidence>
<evidence type="ECO:0000313" key="2">
    <source>
        <dbReference type="EMBL" id="NKI39795.1"/>
    </source>
</evidence>
<dbReference type="EMBL" id="JAAWWP010000001">
    <property type="protein sequence ID" value="NKI39795.1"/>
    <property type="molecule type" value="Genomic_DNA"/>
</dbReference>
<protein>
    <submittedName>
        <fullName evidence="2">Phosphonatase-like hydrolase</fullName>
    </submittedName>
</protein>
<dbReference type="PANTHER" id="PTHR43434:SF19">
    <property type="entry name" value="PHOSPHONOACETALDEHYDE HYDROLASE"/>
    <property type="match status" value="1"/>
</dbReference>
<reference evidence="2 3" key="1">
    <citation type="submission" date="2020-04" db="EMBL/GenBank/DDBJ databases">
        <title>Phylogenetic Diversity and Antibacterial Activity against Ralstonia solanacearum of Endophytic Actinomycete Isolated from Moss.</title>
        <authorList>
            <person name="Zhuang X."/>
        </authorList>
    </citation>
    <scope>NUCLEOTIDE SEQUENCE [LARGE SCALE GENOMIC DNA]</scope>
    <source>
        <strain evidence="2 3">LD120</strain>
    </source>
</reference>
<proteinExistence type="predicted"/>
<dbReference type="Gene3D" id="3.40.50.1000">
    <property type="entry name" value="HAD superfamily/HAD-like"/>
    <property type="match status" value="1"/>
</dbReference>
<dbReference type="SFLD" id="SFLDG01129">
    <property type="entry name" value="C1.5:_HAD__Beta-PGM__Phosphata"/>
    <property type="match status" value="1"/>
</dbReference>
<accession>A0ABX1GXE3</accession>
<feature type="compositionally biased region" description="Pro residues" evidence="1">
    <location>
        <begin position="1"/>
        <end position="10"/>
    </location>
</feature>
<feature type="region of interest" description="Disordered" evidence="1">
    <location>
        <begin position="1"/>
        <end position="38"/>
    </location>
</feature>
<dbReference type="Proteomes" id="UP000772196">
    <property type="component" value="Unassembled WGS sequence"/>
</dbReference>
<dbReference type="InterPro" id="IPR036412">
    <property type="entry name" value="HAD-like_sf"/>
</dbReference>
<comment type="caution">
    <text evidence="2">The sequence shown here is derived from an EMBL/GenBank/DDBJ whole genome shotgun (WGS) entry which is preliminary data.</text>
</comment>
<organism evidence="2 3">
    <name type="scientific">Streptomyces physcomitrii</name>
    <dbReference type="NCBI Taxonomy" id="2724184"/>
    <lineage>
        <taxon>Bacteria</taxon>
        <taxon>Bacillati</taxon>
        <taxon>Actinomycetota</taxon>
        <taxon>Actinomycetes</taxon>
        <taxon>Kitasatosporales</taxon>
        <taxon>Streptomycetaceae</taxon>
        <taxon>Streptomyces</taxon>
    </lineage>
</organism>
<sequence>MTPAPTPVEPPVTDHQTTTPTSTRREAARPEPSAEGAPLDIRLAVLDMAGTTVADGGLVEQAFSAAAARLGVEPGSADHAAKLAHVRATMGESKISVFRHLFGAEEPAQRANTAFEEAYAEQVAAGRIAPLPGAREAIERLKESGRTVVLTTGFARPTQDAILDALGWRDLVALTLCPADAGGRGRPWPDMVLQAFLRTGAADGVHQIAVAGDTSYDMLSGRRAGAPVVAGVLTGAHDEPALRSAGASHVLGSVAELPALLDQFGSRP</sequence>
<dbReference type="Pfam" id="PF00702">
    <property type="entry name" value="Hydrolase"/>
    <property type="match status" value="1"/>
</dbReference>
<dbReference type="InterPro" id="IPR050155">
    <property type="entry name" value="HAD-like_hydrolase_sf"/>
</dbReference>
<gene>
    <name evidence="2" type="ORF">HFV08_00695</name>
</gene>
<dbReference type="PANTHER" id="PTHR43434">
    <property type="entry name" value="PHOSPHOGLYCOLATE PHOSPHATASE"/>
    <property type="match status" value="1"/>
</dbReference>
<name>A0ABX1GXE3_9ACTN</name>
<dbReference type="SFLD" id="SFLDS00003">
    <property type="entry name" value="Haloacid_Dehalogenase"/>
    <property type="match status" value="1"/>
</dbReference>
<dbReference type="SUPFAM" id="SSF56784">
    <property type="entry name" value="HAD-like"/>
    <property type="match status" value="1"/>
</dbReference>
<dbReference type="NCBIfam" id="TIGR03351">
    <property type="entry name" value="PhnX-like"/>
    <property type="match status" value="1"/>
</dbReference>
<dbReference type="InterPro" id="IPR023214">
    <property type="entry name" value="HAD_sf"/>
</dbReference>
<dbReference type="RefSeq" id="WP_168534754.1">
    <property type="nucleotide sequence ID" value="NZ_JAAWWP010000001.1"/>
</dbReference>
<keyword evidence="3" id="KW-1185">Reference proteome</keyword>
<evidence type="ECO:0000256" key="1">
    <source>
        <dbReference type="SAM" id="MobiDB-lite"/>
    </source>
</evidence>